<protein>
    <submittedName>
        <fullName evidence="2">Mu-like prophage FluMu protein gp37</fullName>
    </submittedName>
</protein>
<dbReference type="KEGG" id="daq:DAQ1742_01690"/>
<dbReference type="KEGG" id="daq:DAQ1742_03193"/>
<dbReference type="InterPro" id="IPR014972">
    <property type="entry name" value="Phage_Mu_Gp37"/>
</dbReference>
<proteinExistence type="predicted"/>
<dbReference type="KEGG" id="daq:DAQ1742_03688"/>
<evidence type="ECO:0000313" key="2">
    <source>
        <dbReference type="EMBL" id="SLM64016.1"/>
    </source>
</evidence>
<evidence type="ECO:0000313" key="1">
    <source>
        <dbReference type="EMBL" id="SLM62632.1"/>
    </source>
</evidence>
<accession>A0A375ADP7</accession>
<evidence type="ECO:0000313" key="3">
    <source>
        <dbReference type="EMBL" id="SLM64482.1"/>
    </source>
</evidence>
<gene>
    <name evidence="1" type="ORF">DAQ1742_01690</name>
    <name evidence="2" type="ORF">DAQ1742_03193</name>
    <name evidence="3" type="ORF">DAQ1742_03688</name>
</gene>
<keyword evidence="4" id="KW-1185">Reference proteome</keyword>
<sequence>MNTIKDIELAIIDRLKRGLGRIAPTVCSYGGELDGEPAEIARALPACWVTFGGIQRTENANLTKRKYRTLGRFVVIVGERSVRSEEASRHGGARLDEVGTYRMVTAVRRLLSGQDMADAGLSIQALMPGRVRTLFNTSLKDNALSVFACEFDTAWMEEALENGKYPRSGVAPFHPDAIFSGYSGQVSEDDPDWLRTRFSYDIPQTPARPDAEEIITHVTDNS</sequence>
<reference evidence="2 4" key="1">
    <citation type="submission" date="2016-09" db="EMBL/GenBank/DDBJ databases">
        <authorList>
            <person name="Reverchon S."/>
            <person name="Nasser W."/>
            <person name="Leonard S."/>
            <person name="Brochier C."/>
            <person name="Duprey A."/>
        </authorList>
    </citation>
    <scope>NUCLEOTIDE SEQUENCE [LARGE SCALE GENOMIC DNA]</scope>
    <source>
        <strain evidence="2 4">174/2</strain>
    </source>
</reference>
<dbReference type="Pfam" id="PF08873">
    <property type="entry name" value="Phage_Mu_Gp37"/>
    <property type="match status" value="1"/>
</dbReference>
<dbReference type="EMBL" id="LT615367">
    <property type="protein sequence ID" value="SLM62632.1"/>
    <property type="molecule type" value="Genomic_DNA"/>
</dbReference>
<evidence type="ECO:0000313" key="4">
    <source>
        <dbReference type="Proteomes" id="UP000294820"/>
    </source>
</evidence>
<dbReference type="EMBL" id="LT615367">
    <property type="protein sequence ID" value="SLM64482.1"/>
    <property type="molecule type" value="Genomic_DNA"/>
</dbReference>
<dbReference type="AlphaFoldDB" id="A0A375ADP7"/>
<dbReference type="EMBL" id="LT615367">
    <property type="protein sequence ID" value="SLM64016.1"/>
    <property type="molecule type" value="Genomic_DNA"/>
</dbReference>
<organism evidence="2 4">
    <name type="scientific">Dickeya aquatica</name>
    <dbReference type="NCBI Taxonomy" id="1401087"/>
    <lineage>
        <taxon>Bacteria</taxon>
        <taxon>Pseudomonadati</taxon>
        <taxon>Pseudomonadota</taxon>
        <taxon>Gammaproteobacteria</taxon>
        <taxon>Enterobacterales</taxon>
        <taxon>Pectobacteriaceae</taxon>
        <taxon>Dickeya</taxon>
    </lineage>
</organism>
<name>A0A375ADP7_9GAMM</name>
<dbReference type="Proteomes" id="UP000294820">
    <property type="component" value="Chromosome 1"/>
</dbReference>